<dbReference type="EMBL" id="JADWDJ010000002">
    <property type="protein sequence ID" value="KAG5284975.1"/>
    <property type="molecule type" value="Genomic_DNA"/>
</dbReference>
<sequence length="120" mass="13017">MGGRLLTLPELSCQPREPEGNGRKSELDLLFKGPARHARGGKKSPLSDSGLTTATKTRRNTLGAGLLTDSSLDGDQERGLLNPTNHGSRWQKATNQGSHWLSLPPPAVMKVYCVHSLWCT</sequence>
<keyword evidence="3" id="KW-1185">Reference proteome</keyword>
<comment type="caution">
    <text evidence="2">The sequence shown here is derived from an EMBL/GenBank/DDBJ whole genome shotgun (WGS) entry which is preliminary data.</text>
</comment>
<feature type="compositionally biased region" description="Polar residues" evidence="1">
    <location>
        <begin position="82"/>
        <end position="93"/>
    </location>
</feature>
<dbReference type="AlphaFoldDB" id="A0AAV6HG15"/>
<accession>A0AAV6HG15</accession>
<organism evidence="2 3">
    <name type="scientific">Alosa alosa</name>
    <name type="common">allis shad</name>
    <dbReference type="NCBI Taxonomy" id="278164"/>
    <lineage>
        <taxon>Eukaryota</taxon>
        <taxon>Metazoa</taxon>
        <taxon>Chordata</taxon>
        <taxon>Craniata</taxon>
        <taxon>Vertebrata</taxon>
        <taxon>Euteleostomi</taxon>
        <taxon>Actinopterygii</taxon>
        <taxon>Neopterygii</taxon>
        <taxon>Teleostei</taxon>
        <taxon>Clupei</taxon>
        <taxon>Clupeiformes</taxon>
        <taxon>Clupeoidei</taxon>
        <taxon>Clupeidae</taxon>
        <taxon>Alosa</taxon>
    </lineage>
</organism>
<feature type="compositionally biased region" description="Basic and acidic residues" evidence="1">
    <location>
        <begin position="16"/>
        <end position="29"/>
    </location>
</feature>
<gene>
    <name evidence="2" type="ORF">AALO_G00032570</name>
</gene>
<feature type="region of interest" description="Disordered" evidence="1">
    <location>
        <begin position="1"/>
        <end position="93"/>
    </location>
</feature>
<feature type="compositionally biased region" description="Polar residues" evidence="1">
    <location>
        <begin position="46"/>
        <end position="55"/>
    </location>
</feature>
<dbReference type="Proteomes" id="UP000823561">
    <property type="component" value="Chromosome 2"/>
</dbReference>
<evidence type="ECO:0000313" key="3">
    <source>
        <dbReference type="Proteomes" id="UP000823561"/>
    </source>
</evidence>
<name>A0AAV6HG15_9TELE</name>
<proteinExistence type="predicted"/>
<evidence type="ECO:0000313" key="2">
    <source>
        <dbReference type="EMBL" id="KAG5284975.1"/>
    </source>
</evidence>
<reference evidence="2" key="1">
    <citation type="submission" date="2020-10" db="EMBL/GenBank/DDBJ databases">
        <title>Chromosome-scale genome assembly of the Allis shad, Alosa alosa.</title>
        <authorList>
            <person name="Margot Z."/>
            <person name="Christophe K."/>
            <person name="Cabau C."/>
            <person name="Louis A."/>
            <person name="Berthelot C."/>
            <person name="Parey E."/>
            <person name="Roest Crollius H."/>
            <person name="Montfort J."/>
            <person name="Robinson-Rechavi M."/>
            <person name="Bucao C."/>
            <person name="Bouchez O."/>
            <person name="Gislard M."/>
            <person name="Lluch J."/>
            <person name="Milhes M."/>
            <person name="Lampietro C."/>
            <person name="Lopez Roques C."/>
            <person name="Donnadieu C."/>
            <person name="Braasch I."/>
            <person name="Desvignes T."/>
            <person name="Postlethwait J."/>
            <person name="Bobe J."/>
            <person name="Guiguen Y."/>
        </authorList>
    </citation>
    <scope>NUCLEOTIDE SEQUENCE</scope>
    <source>
        <strain evidence="2">M-15738</strain>
        <tissue evidence="2">Blood</tissue>
    </source>
</reference>
<protein>
    <submittedName>
        <fullName evidence="2">Uncharacterized protein</fullName>
    </submittedName>
</protein>
<evidence type="ECO:0000256" key="1">
    <source>
        <dbReference type="SAM" id="MobiDB-lite"/>
    </source>
</evidence>